<dbReference type="KEGG" id="psq:PUNSTDRAFT_108873"/>
<dbReference type="PANTHER" id="PTHR43333">
    <property type="entry name" value="2-HACID_DH_C DOMAIN-CONTAINING PROTEIN"/>
    <property type="match status" value="1"/>
</dbReference>
<dbReference type="Proteomes" id="UP000054196">
    <property type="component" value="Unassembled WGS sequence"/>
</dbReference>
<evidence type="ECO:0000256" key="2">
    <source>
        <dbReference type="ARBA" id="ARBA00023027"/>
    </source>
</evidence>
<keyword evidence="5" id="KW-1185">Reference proteome</keyword>
<dbReference type="AlphaFoldDB" id="R7S2E9"/>
<gene>
    <name evidence="4" type="ORF">PUNSTDRAFT_108873</name>
</gene>
<protein>
    <recommendedName>
        <fullName evidence="3">D-isomer specific 2-hydroxyacid dehydrogenase NAD-binding domain-containing protein</fullName>
    </recommendedName>
</protein>
<proteinExistence type="predicted"/>
<dbReference type="FunFam" id="3.40.50.720:FF:000363">
    <property type="entry name" value="D-isomer specific 2-hydroxyacid dehydrogenase"/>
    <property type="match status" value="1"/>
</dbReference>
<dbReference type="RefSeq" id="XP_007388818.1">
    <property type="nucleotide sequence ID" value="XM_007388756.1"/>
</dbReference>
<sequence length="360" mass="39005">MGALISSQAGAKPALDTLLATSLLTPDHRERLRPYFREIVYLPGIGKELPDDVLRRVDVVYGLLPPSVDRPELVPRLKLVQLTSAGADRALENPLWKSIGKEGGEVVLTTAAGVHVGPIPQWFIATTLSLYHKLHEQILITHVEKRWPSGDEFGGPMFVQELRGKTVGVLGYGHIGREAARLAKAFGADVLAANSDGKRKRQEGYIVPGTGDVDGSIPSAYYSTTSASSFASFLAKSDVVFLSLPSTPSTRYIMNEKTIAKMKPSAILVNIGRGDLVDTSALVRALDTGIIAGAALDVTDPEPLPPNHTLYGRKNVIITPHLSGRTVKYFDLAVDILVENLDRIKAGKELVNRVDLKRGY</sequence>
<dbReference type="PROSITE" id="PS00671">
    <property type="entry name" value="D_2_HYDROXYACID_DH_3"/>
    <property type="match status" value="1"/>
</dbReference>
<organism evidence="4 5">
    <name type="scientific">Punctularia strigosozonata (strain HHB-11173)</name>
    <name type="common">White-rot fungus</name>
    <dbReference type="NCBI Taxonomy" id="741275"/>
    <lineage>
        <taxon>Eukaryota</taxon>
        <taxon>Fungi</taxon>
        <taxon>Dikarya</taxon>
        <taxon>Basidiomycota</taxon>
        <taxon>Agaricomycotina</taxon>
        <taxon>Agaricomycetes</taxon>
        <taxon>Corticiales</taxon>
        <taxon>Punctulariaceae</taxon>
        <taxon>Punctularia</taxon>
    </lineage>
</organism>
<evidence type="ECO:0000313" key="5">
    <source>
        <dbReference type="Proteomes" id="UP000054196"/>
    </source>
</evidence>
<dbReference type="InterPro" id="IPR029753">
    <property type="entry name" value="D-isomer_DH_CS"/>
</dbReference>
<dbReference type="InterPro" id="IPR036291">
    <property type="entry name" value="NAD(P)-bd_dom_sf"/>
</dbReference>
<feature type="domain" description="D-isomer specific 2-hydroxyacid dehydrogenase NAD-binding" evidence="3">
    <location>
        <begin position="143"/>
        <end position="323"/>
    </location>
</feature>
<accession>R7S2E9</accession>
<dbReference type="PANTHER" id="PTHR43333:SF1">
    <property type="entry name" value="D-ISOMER SPECIFIC 2-HYDROXYACID DEHYDROGENASE NAD-BINDING DOMAIN-CONTAINING PROTEIN"/>
    <property type="match status" value="1"/>
</dbReference>
<dbReference type="OMA" id="WIITTYL"/>
<dbReference type="EMBL" id="JH687557">
    <property type="protein sequence ID" value="EIN04029.1"/>
    <property type="molecule type" value="Genomic_DNA"/>
</dbReference>
<reference evidence="5" key="1">
    <citation type="journal article" date="2012" name="Science">
        <title>The Paleozoic origin of enzymatic lignin decomposition reconstructed from 31 fungal genomes.</title>
        <authorList>
            <person name="Floudas D."/>
            <person name="Binder M."/>
            <person name="Riley R."/>
            <person name="Barry K."/>
            <person name="Blanchette R.A."/>
            <person name="Henrissat B."/>
            <person name="Martinez A.T."/>
            <person name="Otillar R."/>
            <person name="Spatafora J.W."/>
            <person name="Yadav J.S."/>
            <person name="Aerts A."/>
            <person name="Benoit I."/>
            <person name="Boyd A."/>
            <person name="Carlson A."/>
            <person name="Copeland A."/>
            <person name="Coutinho P.M."/>
            <person name="de Vries R.P."/>
            <person name="Ferreira P."/>
            <person name="Findley K."/>
            <person name="Foster B."/>
            <person name="Gaskell J."/>
            <person name="Glotzer D."/>
            <person name="Gorecki P."/>
            <person name="Heitman J."/>
            <person name="Hesse C."/>
            <person name="Hori C."/>
            <person name="Igarashi K."/>
            <person name="Jurgens J.A."/>
            <person name="Kallen N."/>
            <person name="Kersten P."/>
            <person name="Kohler A."/>
            <person name="Kuees U."/>
            <person name="Kumar T.K.A."/>
            <person name="Kuo A."/>
            <person name="LaButti K."/>
            <person name="Larrondo L.F."/>
            <person name="Lindquist E."/>
            <person name="Ling A."/>
            <person name="Lombard V."/>
            <person name="Lucas S."/>
            <person name="Lundell T."/>
            <person name="Martin R."/>
            <person name="McLaughlin D.J."/>
            <person name="Morgenstern I."/>
            <person name="Morin E."/>
            <person name="Murat C."/>
            <person name="Nagy L.G."/>
            <person name="Nolan M."/>
            <person name="Ohm R.A."/>
            <person name="Patyshakuliyeva A."/>
            <person name="Rokas A."/>
            <person name="Ruiz-Duenas F.J."/>
            <person name="Sabat G."/>
            <person name="Salamov A."/>
            <person name="Samejima M."/>
            <person name="Schmutz J."/>
            <person name="Slot J.C."/>
            <person name="St John F."/>
            <person name="Stenlid J."/>
            <person name="Sun H."/>
            <person name="Sun S."/>
            <person name="Syed K."/>
            <person name="Tsang A."/>
            <person name="Wiebenga A."/>
            <person name="Young D."/>
            <person name="Pisabarro A."/>
            <person name="Eastwood D.C."/>
            <person name="Martin F."/>
            <person name="Cullen D."/>
            <person name="Grigoriev I.V."/>
            <person name="Hibbett D.S."/>
        </authorList>
    </citation>
    <scope>NUCLEOTIDE SEQUENCE [LARGE SCALE GENOMIC DNA]</scope>
    <source>
        <strain evidence="5">HHB-11173 SS5</strain>
    </source>
</reference>
<dbReference type="OrthoDB" id="298012at2759"/>
<name>R7S2E9_PUNST</name>
<dbReference type="GO" id="GO:0016491">
    <property type="term" value="F:oxidoreductase activity"/>
    <property type="evidence" value="ECO:0007669"/>
    <property type="project" value="UniProtKB-KW"/>
</dbReference>
<dbReference type="GeneID" id="18876195"/>
<dbReference type="GO" id="GO:0051287">
    <property type="term" value="F:NAD binding"/>
    <property type="evidence" value="ECO:0007669"/>
    <property type="project" value="InterPro"/>
</dbReference>
<keyword evidence="1" id="KW-0560">Oxidoreductase</keyword>
<dbReference type="Gene3D" id="3.40.50.720">
    <property type="entry name" value="NAD(P)-binding Rossmann-like Domain"/>
    <property type="match status" value="2"/>
</dbReference>
<evidence type="ECO:0000259" key="3">
    <source>
        <dbReference type="Pfam" id="PF02826"/>
    </source>
</evidence>
<evidence type="ECO:0000313" key="4">
    <source>
        <dbReference type="EMBL" id="EIN04029.1"/>
    </source>
</evidence>
<dbReference type="eggNOG" id="KOG0068">
    <property type="taxonomic scope" value="Eukaryota"/>
</dbReference>
<dbReference type="Pfam" id="PF02826">
    <property type="entry name" value="2-Hacid_dh_C"/>
    <property type="match status" value="1"/>
</dbReference>
<dbReference type="InterPro" id="IPR006140">
    <property type="entry name" value="D-isomer_DH_NAD-bd"/>
</dbReference>
<evidence type="ECO:0000256" key="1">
    <source>
        <dbReference type="ARBA" id="ARBA00023002"/>
    </source>
</evidence>
<dbReference type="SUPFAM" id="SSF51735">
    <property type="entry name" value="NAD(P)-binding Rossmann-fold domains"/>
    <property type="match status" value="1"/>
</dbReference>
<dbReference type="HOGENOM" id="CLU_019796_1_0_1"/>
<keyword evidence="2" id="KW-0520">NAD</keyword>